<keyword evidence="4" id="KW-1185">Reference proteome</keyword>
<accession>A0A543A6D9</accession>
<feature type="signal peptide" evidence="2">
    <location>
        <begin position="1"/>
        <end position="23"/>
    </location>
</feature>
<name>A0A543A6D9_9ACTN</name>
<evidence type="ECO:0000256" key="2">
    <source>
        <dbReference type="SAM" id="SignalP"/>
    </source>
</evidence>
<protein>
    <submittedName>
        <fullName evidence="3">Uncharacterized protein</fullName>
    </submittedName>
</protein>
<evidence type="ECO:0000256" key="1">
    <source>
        <dbReference type="SAM" id="MobiDB-lite"/>
    </source>
</evidence>
<reference evidence="3 4" key="1">
    <citation type="submission" date="2019-06" db="EMBL/GenBank/DDBJ databases">
        <title>Sequencing the genomes of 1000 actinobacteria strains.</title>
        <authorList>
            <person name="Klenk H.-P."/>
        </authorList>
    </citation>
    <scope>NUCLEOTIDE SEQUENCE [LARGE SCALE GENOMIC DNA]</scope>
    <source>
        <strain evidence="3 4">DSM 25218</strain>
    </source>
</reference>
<dbReference type="AlphaFoldDB" id="A0A543A6D9"/>
<sequence>MLRRKQIALAGMAAGMAMTSVGIGGLVVGNAGAEEPPPSYATDEGASELISPVSPVAPLEKSEKSSQTPQTQPYNRAPGTEAPDTMPASPRAIEESITGSTSPYPERPSRIPTEQRPTSKPPSSSPGDPSGSPTESPSDPSESPTESPSDPSESPSEPSESPSDPSESPSDPSESPDDPSGSPSEPTE</sequence>
<dbReference type="Proteomes" id="UP000320209">
    <property type="component" value="Unassembled WGS sequence"/>
</dbReference>
<comment type="caution">
    <text evidence="3">The sequence shown here is derived from an EMBL/GenBank/DDBJ whole genome shotgun (WGS) entry which is preliminary data.</text>
</comment>
<evidence type="ECO:0000313" key="3">
    <source>
        <dbReference type="EMBL" id="TQL68127.1"/>
    </source>
</evidence>
<organism evidence="3 4">
    <name type="scientific">Nocardioides albertanoniae</name>
    <dbReference type="NCBI Taxonomy" id="1175486"/>
    <lineage>
        <taxon>Bacteria</taxon>
        <taxon>Bacillati</taxon>
        <taxon>Actinomycetota</taxon>
        <taxon>Actinomycetes</taxon>
        <taxon>Propionibacteriales</taxon>
        <taxon>Nocardioidaceae</taxon>
        <taxon>Nocardioides</taxon>
    </lineage>
</organism>
<feature type="compositionally biased region" description="Low complexity" evidence="1">
    <location>
        <begin position="125"/>
        <end position="188"/>
    </location>
</feature>
<gene>
    <name evidence="3" type="ORF">FB381_2016</name>
</gene>
<feature type="compositionally biased region" description="Polar residues" evidence="1">
    <location>
        <begin position="65"/>
        <end position="74"/>
    </location>
</feature>
<dbReference type="PRINTS" id="PR01217">
    <property type="entry name" value="PRICHEXTENSN"/>
</dbReference>
<feature type="chain" id="PRO_5038983397" evidence="2">
    <location>
        <begin position="24"/>
        <end position="188"/>
    </location>
</feature>
<evidence type="ECO:0000313" key="4">
    <source>
        <dbReference type="Proteomes" id="UP000320209"/>
    </source>
</evidence>
<feature type="region of interest" description="Disordered" evidence="1">
    <location>
        <begin position="27"/>
        <end position="188"/>
    </location>
</feature>
<keyword evidence="2" id="KW-0732">Signal</keyword>
<dbReference type="EMBL" id="VFOV01000001">
    <property type="protein sequence ID" value="TQL68127.1"/>
    <property type="molecule type" value="Genomic_DNA"/>
</dbReference>
<proteinExistence type="predicted"/>